<reference evidence="1" key="1">
    <citation type="submission" date="2016-04" db="EMBL/GenBank/DDBJ databases">
        <title>Complete sequences of multidrug resistance plasmids bearing rmtG16S ribosomal RNA methyltransferase genes.</title>
        <authorList>
            <person name="Bueno M.F.C."/>
            <person name="Francisco G.R."/>
            <person name="Doi Y."/>
            <person name="Garcia D.O."/>
        </authorList>
    </citation>
    <scope>NUCLEOTIDE SEQUENCE</scope>
    <source>
        <strain evidence="1">Kp84/11</strain>
        <plasmid evidence="1">unnamed</plasmid>
    </source>
</reference>
<sequence>MLCLWRLKNAGTSVLRVKRDELVFYCAEQGEWKVPAYA</sequence>
<geneLocation type="plasmid" evidence="1">
    <name>unnamed</name>
</geneLocation>
<evidence type="ECO:0000313" key="1">
    <source>
        <dbReference type="EMBL" id="APD70859.1"/>
    </source>
</evidence>
<dbReference type="EMBL" id="KX029332">
    <property type="protein sequence ID" value="APD70859.1"/>
    <property type="molecule type" value="Genomic_DNA"/>
</dbReference>
<dbReference type="AlphaFoldDB" id="A0A1J0R035"/>
<proteinExistence type="predicted"/>
<protein>
    <submittedName>
        <fullName evidence="1">Uncharacterized protein</fullName>
    </submittedName>
</protein>
<keyword evidence="1" id="KW-0614">Plasmid</keyword>
<accession>A0A1J0R035</accession>
<organism evidence="1">
    <name type="scientific">Klebsiella pneumoniae</name>
    <dbReference type="NCBI Taxonomy" id="573"/>
    <lineage>
        <taxon>Bacteria</taxon>
        <taxon>Pseudomonadati</taxon>
        <taxon>Pseudomonadota</taxon>
        <taxon>Gammaproteobacteria</taxon>
        <taxon>Enterobacterales</taxon>
        <taxon>Enterobacteriaceae</taxon>
        <taxon>Klebsiella/Raoultella group</taxon>
        <taxon>Klebsiella</taxon>
        <taxon>Klebsiella pneumoniae complex</taxon>
    </lineage>
</organism>
<name>A0A1J0R035_KLEPN</name>